<proteinExistence type="predicted"/>
<accession>A0A4C1SX99</accession>
<reference evidence="1 2" key="1">
    <citation type="journal article" date="2019" name="Commun. Biol.">
        <title>The bagworm genome reveals a unique fibroin gene that provides high tensile strength.</title>
        <authorList>
            <person name="Kono N."/>
            <person name="Nakamura H."/>
            <person name="Ohtoshi R."/>
            <person name="Tomita M."/>
            <person name="Numata K."/>
            <person name="Arakawa K."/>
        </authorList>
    </citation>
    <scope>NUCLEOTIDE SEQUENCE [LARGE SCALE GENOMIC DNA]</scope>
</reference>
<comment type="caution">
    <text evidence="1">The sequence shown here is derived from an EMBL/GenBank/DDBJ whole genome shotgun (WGS) entry which is preliminary data.</text>
</comment>
<protein>
    <submittedName>
        <fullName evidence="1">Uncharacterized protein</fullName>
    </submittedName>
</protein>
<dbReference type="AlphaFoldDB" id="A0A4C1SX99"/>
<gene>
    <name evidence="1" type="ORF">EVAR_5006_1</name>
</gene>
<dbReference type="Proteomes" id="UP000299102">
    <property type="component" value="Unassembled WGS sequence"/>
</dbReference>
<evidence type="ECO:0000313" key="2">
    <source>
        <dbReference type="Proteomes" id="UP000299102"/>
    </source>
</evidence>
<keyword evidence="2" id="KW-1185">Reference proteome</keyword>
<evidence type="ECO:0000313" key="1">
    <source>
        <dbReference type="EMBL" id="GBP05651.1"/>
    </source>
</evidence>
<name>A0A4C1SX99_EUMVA</name>
<sequence>MVVKAGHGRRKRKVESMQWKYDRCVVGVDCLEKRDIRDVSERCCLKEYVVTRVVRAPRRVELLLSDVLIAMAATVVSRPRSALDQRGGLRCETLDHKRSCLGEHVELLLSDVVIAMAATIISRLRSALDQRVFQGMRPRP</sequence>
<organism evidence="1 2">
    <name type="scientific">Eumeta variegata</name>
    <name type="common">Bagworm moth</name>
    <name type="synonym">Eumeta japonica</name>
    <dbReference type="NCBI Taxonomy" id="151549"/>
    <lineage>
        <taxon>Eukaryota</taxon>
        <taxon>Metazoa</taxon>
        <taxon>Ecdysozoa</taxon>
        <taxon>Arthropoda</taxon>
        <taxon>Hexapoda</taxon>
        <taxon>Insecta</taxon>
        <taxon>Pterygota</taxon>
        <taxon>Neoptera</taxon>
        <taxon>Endopterygota</taxon>
        <taxon>Lepidoptera</taxon>
        <taxon>Glossata</taxon>
        <taxon>Ditrysia</taxon>
        <taxon>Tineoidea</taxon>
        <taxon>Psychidae</taxon>
        <taxon>Oiketicinae</taxon>
        <taxon>Eumeta</taxon>
    </lineage>
</organism>
<dbReference type="EMBL" id="BGZK01000019">
    <property type="protein sequence ID" value="GBP05651.1"/>
    <property type="molecule type" value="Genomic_DNA"/>
</dbReference>